<feature type="region of interest" description="Disordered" evidence="5">
    <location>
        <begin position="487"/>
        <end position="517"/>
    </location>
</feature>
<dbReference type="EMBL" id="JBFCZG010000002">
    <property type="protein sequence ID" value="KAL3426149.1"/>
    <property type="molecule type" value="Genomic_DNA"/>
</dbReference>
<gene>
    <name evidence="7" type="ORF">PVAG01_02940</name>
</gene>
<dbReference type="SMART" id="SM00356">
    <property type="entry name" value="ZnF_C3H1"/>
    <property type="match status" value="1"/>
</dbReference>
<evidence type="ECO:0000256" key="4">
    <source>
        <dbReference type="PROSITE-ProRule" id="PRU00723"/>
    </source>
</evidence>
<dbReference type="Gene3D" id="4.10.1000.10">
    <property type="entry name" value="Zinc finger, CCCH-type"/>
    <property type="match status" value="1"/>
</dbReference>
<dbReference type="InterPro" id="IPR000571">
    <property type="entry name" value="Znf_CCCH"/>
</dbReference>
<dbReference type="Pfam" id="PF18044">
    <property type="entry name" value="zf-CCCH_4"/>
    <property type="match status" value="1"/>
</dbReference>
<keyword evidence="2 4" id="KW-0863">Zinc-finger</keyword>
<feature type="compositionally biased region" description="Low complexity" evidence="5">
    <location>
        <begin position="29"/>
        <end position="46"/>
    </location>
</feature>
<protein>
    <recommendedName>
        <fullName evidence="6">C3H1-type domain-containing protein</fullName>
    </recommendedName>
</protein>
<evidence type="ECO:0000256" key="2">
    <source>
        <dbReference type="ARBA" id="ARBA00022771"/>
    </source>
</evidence>
<feature type="region of interest" description="Disordered" evidence="5">
    <location>
        <begin position="249"/>
        <end position="350"/>
    </location>
</feature>
<dbReference type="CDD" id="cd23954">
    <property type="entry name" value="AMO1_CTD"/>
    <property type="match status" value="1"/>
</dbReference>
<proteinExistence type="predicted"/>
<comment type="caution">
    <text evidence="7">The sequence shown here is derived from an EMBL/GenBank/DDBJ whole genome shotgun (WGS) entry which is preliminary data.</text>
</comment>
<dbReference type="Proteomes" id="UP001629113">
    <property type="component" value="Unassembled WGS sequence"/>
</dbReference>
<accession>A0ABR4PS06</accession>
<feature type="compositionally biased region" description="Polar residues" evidence="5">
    <location>
        <begin position="303"/>
        <end position="332"/>
    </location>
</feature>
<dbReference type="InterPro" id="IPR036855">
    <property type="entry name" value="Znf_CCCH_sf"/>
</dbReference>
<evidence type="ECO:0000256" key="3">
    <source>
        <dbReference type="ARBA" id="ARBA00022833"/>
    </source>
</evidence>
<dbReference type="SUPFAM" id="SSF90229">
    <property type="entry name" value="CCCH zinc finger"/>
    <property type="match status" value="1"/>
</dbReference>
<feature type="zinc finger region" description="C3H1-type" evidence="4">
    <location>
        <begin position="1"/>
        <end position="25"/>
    </location>
</feature>
<keyword evidence="3 4" id="KW-0862">Zinc</keyword>
<evidence type="ECO:0000256" key="5">
    <source>
        <dbReference type="SAM" id="MobiDB-lite"/>
    </source>
</evidence>
<feature type="domain" description="C3H1-type" evidence="6">
    <location>
        <begin position="1"/>
        <end position="25"/>
    </location>
</feature>
<reference evidence="7 8" key="1">
    <citation type="submission" date="2024-06" db="EMBL/GenBank/DDBJ databases">
        <title>Complete genome of Phlyctema vagabunda strain 19-DSS-EL-015.</title>
        <authorList>
            <person name="Fiorenzani C."/>
        </authorList>
    </citation>
    <scope>NUCLEOTIDE SEQUENCE [LARGE SCALE GENOMIC DNA]</scope>
    <source>
        <strain evidence="7 8">19-DSS-EL-015</strain>
    </source>
</reference>
<feature type="compositionally biased region" description="Basic and acidic residues" evidence="5">
    <location>
        <begin position="78"/>
        <end position="87"/>
    </location>
</feature>
<feature type="compositionally biased region" description="Polar residues" evidence="5">
    <location>
        <begin position="340"/>
        <end position="350"/>
    </location>
</feature>
<evidence type="ECO:0000259" key="6">
    <source>
        <dbReference type="PROSITE" id="PS50103"/>
    </source>
</evidence>
<evidence type="ECO:0000256" key="1">
    <source>
        <dbReference type="ARBA" id="ARBA00022723"/>
    </source>
</evidence>
<feature type="region of interest" description="Disordered" evidence="5">
    <location>
        <begin position="409"/>
        <end position="454"/>
    </location>
</feature>
<sequence length="605" mass="64231">MAVCKFFQQGTCRFGEKCKFEHPGSNSQQNYNNYNNYSNHNNHNNNRFAALDHYSPNDRNSGYQNGRRDNQARSQEASSDKSRPPYNLDKEAIILDLGSERPQWPLSAYGPGRMAPVQLFGGPLREQSPEEMRLLHYMAAADGNAQQAIQEADTLVRNAEQQTQVALNNVDGAIDFIVKGENEHPNRLDVIIQSQEGPLGNNATASPFVQPNTTSTNAFGVSPQPSTNPFGAPAQPAMSEFNNTAAGAFGQSGAIGQKSTPFGNPQPAFGATSQLGGGGAFGQTSALGQKPNPFGPPSGLSAPGTTSGFSAFSGATNAFGQPTLPTTSNAFNQPPPPTTSNPFGGSSQAASVFGQNAQPTTTSVFGQQQNPAPLFGQAPQAATPNVFGQQPNPTGAFGQLNQAAAPTFGAPDPPKTSAFAQPSLPAPANPFGQTPGQANPFGQPLQPAPPDSSPEAHVYIKGEVPMEIVEPVTNGNADFGQNRFGVGPITDGGQQPSPYAPNSSFQHPSISSYSSKDGAGRLVTFKRNQVRYKDGEPGTVTEGGNWEKIWFPVGAPIYYQDTELPDSAYDEPTRMAYAKLRETGVFEGGAMPTVPPKREWCLWDF</sequence>
<dbReference type="InterPro" id="IPR041367">
    <property type="entry name" value="Znf-CCCH_4"/>
</dbReference>
<feature type="compositionally biased region" description="Polar residues" evidence="5">
    <location>
        <begin position="492"/>
        <end position="515"/>
    </location>
</feature>
<evidence type="ECO:0000313" key="7">
    <source>
        <dbReference type="EMBL" id="KAL3426149.1"/>
    </source>
</evidence>
<dbReference type="PANTHER" id="PTHR21099">
    <property type="entry name" value="RAD201"/>
    <property type="match status" value="1"/>
</dbReference>
<dbReference type="PANTHER" id="PTHR21099:SF2">
    <property type="entry name" value="SI:CH211-113E8.11"/>
    <property type="match status" value="1"/>
</dbReference>
<evidence type="ECO:0000313" key="8">
    <source>
        <dbReference type="Proteomes" id="UP001629113"/>
    </source>
</evidence>
<keyword evidence="8" id="KW-1185">Reference proteome</keyword>
<feature type="region of interest" description="Disordered" evidence="5">
    <location>
        <begin position="29"/>
        <end position="87"/>
    </location>
</feature>
<name>A0ABR4PS06_9HELO</name>
<organism evidence="7 8">
    <name type="scientific">Phlyctema vagabunda</name>
    <dbReference type="NCBI Taxonomy" id="108571"/>
    <lineage>
        <taxon>Eukaryota</taxon>
        <taxon>Fungi</taxon>
        <taxon>Dikarya</taxon>
        <taxon>Ascomycota</taxon>
        <taxon>Pezizomycotina</taxon>
        <taxon>Leotiomycetes</taxon>
        <taxon>Helotiales</taxon>
        <taxon>Dermateaceae</taxon>
        <taxon>Phlyctema</taxon>
    </lineage>
</organism>
<keyword evidence="1 4" id="KW-0479">Metal-binding</keyword>
<dbReference type="PROSITE" id="PS50103">
    <property type="entry name" value="ZF_C3H1"/>
    <property type="match status" value="1"/>
</dbReference>